<evidence type="ECO:0000256" key="1">
    <source>
        <dbReference type="ARBA" id="ARBA00005196"/>
    </source>
</evidence>
<reference evidence="10 11" key="1">
    <citation type="submission" date="2019-04" db="EMBL/GenBank/DDBJ databases">
        <title>Draft genome sequence of Rickettsia asiatica Maytaro1284.</title>
        <authorList>
            <person name="Thu M."/>
            <person name="Qiu Y."/>
            <person name="Nakao R."/>
        </authorList>
    </citation>
    <scope>NUCLEOTIDE SEQUENCE [LARGE SCALE GENOMIC DNA]</scope>
    <source>
        <strain evidence="10 11">Maytaro1284</strain>
    </source>
</reference>
<keyword evidence="6 8" id="KW-0413">Isomerase</keyword>
<keyword evidence="8" id="KW-0963">Cytoplasm</keyword>
<feature type="binding site" evidence="8">
    <location>
        <position position="107"/>
    </location>
    <ligand>
        <name>substrate</name>
    </ligand>
</feature>
<organism evidence="10 11">
    <name type="scientific">Rickettsia asiatica</name>
    <dbReference type="NCBI Taxonomy" id="238800"/>
    <lineage>
        <taxon>Bacteria</taxon>
        <taxon>Pseudomonadati</taxon>
        <taxon>Pseudomonadota</taxon>
        <taxon>Alphaproteobacteria</taxon>
        <taxon>Rickettsiales</taxon>
        <taxon>Rickettsiaceae</taxon>
        <taxon>Rickettsieae</taxon>
        <taxon>Rickettsia</taxon>
        <taxon>spotted fever group</taxon>
    </lineage>
</organism>
<dbReference type="InterPro" id="IPR022438">
    <property type="entry name" value="RPE5"/>
</dbReference>
<comment type="catalytic activity">
    <reaction evidence="7 8">
        <text>(2S,6S)-2,6-diaminopimelate = meso-2,6-diaminopimelate</text>
        <dbReference type="Rhea" id="RHEA:15393"/>
        <dbReference type="ChEBI" id="CHEBI:57609"/>
        <dbReference type="ChEBI" id="CHEBI:57791"/>
        <dbReference type="EC" id="5.1.1.7"/>
    </reaction>
</comment>
<dbReference type="GO" id="GO:0008837">
    <property type="term" value="F:diaminopimelate epimerase activity"/>
    <property type="evidence" value="ECO:0007669"/>
    <property type="project" value="UniProtKB-UniRule"/>
</dbReference>
<feature type="active site" description="Proton donor" evidence="8">
    <location>
        <position position="116"/>
    </location>
</feature>
<name>A0A510G7B1_9RICK</name>
<dbReference type="HAMAP" id="MF_00197">
    <property type="entry name" value="DAP_epimerase"/>
    <property type="match status" value="1"/>
</dbReference>
<dbReference type="NCBIfam" id="TIGR03776">
    <property type="entry name" value="RPE5"/>
    <property type="match status" value="1"/>
</dbReference>
<evidence type="ECO:0000256" key="8">
    <source>
        <dbReference type="HAMAP-Rule" id="MF_00197"/>
    </source>
</evidence>
<feature type="site" description="Could be important to modulate the pK values of the two catalytic cysteine residues" evidence="8">
    <location>
        <position position="245"/>
    </location>
</feature>
<comment type="pathway">
    <text evidence="1 8">Amino-acid biosynthesis; L-lysine biosynthesis via DAP pathway; DL-2,6-diaminopimelate from LL-2,6-diaminopimelate: step 1/1.</text>
</comment>
<keyword evidence="4 8" id="KW-0028">Amino-acid biosynthesis</keyword>
<dbReference type="Pfam" id="PF01678">
    <property type="entry name" value="DAP_epimerase"/>
    <property type="match status" value="2"/>
</dbReference>
<dbReference type="SUPFAM" id="SSF54506">
    <property type="entry name" value="Diaminopimelate epimerase-like"/>
    <property type="match status" value="3"/>
</dbReference>
<accession>A0A510G7B1</accession>
<feature type="binding site" evidence="8">
    <location>
        <position position="228"/>
    </location>
    <ligand>
        <name>substrate</name>
    </ligand>
</feature>
<dbReference type="GO" id="GO:0009089">
    <property type="term" value="P:lysine biosynthetic process via diaminopimelate"/>
    <property type="evidence" value="ECO:0007669"/>
    <property type="project" value="UniProtKB-UniRule"/>
</dbReference>
<dbReference type="PROSITE" id="PS01326">
    <property type="entry name" value="DAP_EPIMERASE"/>
    <property type="match status" value="1"/>
</dbReference>
<dbReference type="EC" id="5.1.1.7" evidence="3 8"/>
<dbReference type="InterPro" id="IPR001653">
    <property type="entry name" value="DAP_epimerase_DapF"/>
</dbReference>
<comment type="subunit">
    <text evidence="8">Homodimer.</text>
</comment>
<feature type="binding site" evidence="8">
    <location>
        <position position="196"/>
    </location>
    <ligand>
        <name>substrate</name>
    </ligand>
</feature>
<dbReference type="InterPro" id="IPR018510">
    <property type="entry name" value="DAP_epimerase_AS"/>
</dbReference>
<evidence type="ECO:0000256" key="9">
    <source>
        <dbReference type="PROSITE-ProRule" id="PRU10125"/>
    </source>
</evidence>
<dbReference type="NCBIfam" id="TIGR00652">
    <property type="entry name" value="DapF"/>
    <property type="match status" value="1"/>
</dbReference>
<evidence type="ECO:0000256" key="6">
    <source>
        <dbReference type="ARBA" id="ARBA00023235"/>
    </source>
</evidence>
<dbReference type="EMBL" id="AP019563">
    <property type="protein sequence ID" value="BBJ31570.1"/>
    <property type="molecule type" value="Genomic_DNA"/>
</dbReference>
<feature type="active site" evidence="9">
    <location>
        <position position="116"/>
    </location>
</feature>
<dbReference type="GO" id="GO:0005829">
    <property type="term" value="C:cytosol"/>
    <property type="evidence" value="ECO:0007669"/>
    <property type="project" value="TreeGrafter"/>
</dbReference>
<dbReference type="Proteomes" id="UP000321183">
    <property type="component" value="Chromosome"/>
</dbReference>
<feature type="binding site" evidence="8">
    <location>
        <position position="49"/>
    </location>
    <ligand>
        <name>substrate</name>
    </ligand>
</feature>
<dbReference type="PANTHER" id="PTHR31689:SF0">
    <property type="entry name" value="DIAMINOPIMELATE EPIMERASE"/>
    <property type="match status" value="1"/>
</dbReference>
<feature type="binding site" evidence="8">
    <location>
        <begin position="117"/>
        <end position="118"/>
    </location>
    <ligand>
        <name>substrate</name>
    </ligand>
</feature>
<evidence type="ECO:0000256" key="2">
    <source>
        <dbReference type="ARBA" id="ARBA00010219"/>
    </source>
</evidence>
<evidence type="ECO:0000256" key="3">
    <source>
        <dbReference type="ARBA" id="ARBA00013080"/>
    </source>
</evidence>
<dbReference type="AlphaFoldDB" id="A0A510G7B1"/>
<dbReference type="Gene3D" id="3.10.310.10">
    <property type="entry name" value="Diaminopimelate Epimerase, Chain A, domain 1"/>
    <property type="match status" value="2"/>
</dbReference>
<feature type="binding site" evidence="8">
    <location>
        <begin position="255"/>
        <end position="256"/>
    </location>
    <ligand>
        <name>substrate</name>
    </ligand>
</feature>
<evidence type="ECO:0000256" key="4">
    <source>
        <dbReference type="ARBA" id="ARBA00022605"/>
    </source>
</evidence>
<evidence type="ECO:0000256" key="5">
    <source>
        <dbReference type="ARBA" id="ARBA00023154"/>
    </source>
</evidence>
<evidence type="ECO:0000256" key="7">
    <source>
        <dbReference type="ARBA" id="ARBA00051712"/>
    </source>
</evidence>
<feature type="binding site" evidence="8">
    <location>
        <begin position="245"/>
        <end position="246"/>
    </location>
    <ligand>
        <name>substrate</name>
    </ligand>
</feature>
<dbReference type="RefSeq" id="WP_147142379.1">
    <property type="nucleotide sequence ID" value="NZ_AP019563.1"/>
</dbReference>
<sequence>MISKINFVKMHGLGNDFVIVNKRDLSSSHDLSQLAKNMADRHTGIGCDQFIIYEEHTADTSKVGSQISGEPAERRKLREQRRIPKFDVPNLEVSKVYNDFYEMIIYNIDGSSAKLCGNATRCLAKLIYLDTGKKDITVMVGNKKLLCNVEDENKISVNVGTVSFNEAWMPSRDKIWEFVERYMIDLKETICVDIGNPHLVIFSKLEPQDQKIVGEKLQAKELFADGVNVNFAEVKDNKIYLSVWERGAGLTLACGSGACGSFAAGLKLGFIHSPSTVVFKHGNLTMKEGNGNIIMQGAAMLVARGEYYCEQ</sequence>
<evidence type="ECO:0000313" key="11">
    <source>
        <dbReference type="Proteomes" id="UP000321183"/>
    </source>
</evidence>
<gene>
    <name evidence="8 10" type="primary">dapF</name>
    <name evidence="10" type="ORF">RAS_06790</name>
</gene>
<keyword evidence="5 8" id="KW-0457">Lysine biosynthesis</keyword>
<protein>
    <recommendedName>
        <fullName evidence="3 8">Diaminopimelate epimerase</fullName>
        <shortName evidence="8">DAP epimerase</shortName>
        <ecNumber evidence="3 8">5.1.1.7</ecNumber>
    </recommendedName>
    <alternativeName>
        <fullName evidence="8">PLP-independent amino acid racemase</fullName>
    </alternativeName>
</protein>
<comment type="similarity">
    <text evidence="2 8">Belongs to the diaminopimelate epimerase family.</text>
</comment>
<dbReference type="PANTHER" id="PTHR31689">
    <property type="entry name" value="DIAMINOPIMELATE EPIMERASE, CHLOROPLASTIC"/>
    <property type="match status" value="1"/>
</dbReference>
<feature type="site" description="Could be important to modulate the pK values of the two catalytic cysteine residues" evidence="8">
    <location>
        <position position="198"/>
    </location>
</feature>
<proteinExistence type="inferred from homology"/>
<comment type="subcellular location">
    <subcellularLocation>
        <location evidence="8">Cytoplasm</location>
    </subcellularLocation>
</comment>
<feature type="active site" description="Proton acceptor" evidence="8">
    <location>
        <position position="254"/>
    </location>
</feature>
<dbReference type="UniPathway" id="UPA00034">
    <property type="reaction ID" value="UER00025"/>
</dbReference>
<comment type="function">
    <text evidence="8">Catalyzes the stereoinversion of LL-2,6-diaminopimelate (L,L-DAP) to meso-diaminopimelate (meso-DAP), a precursor of L-lysine and an essential component of the bacterial peptidoglycan.</text>
</comment>
<evidence type="ECO:0000313" key="10">
    <source>
        <dbReference type="EMBL" id="BBJ31570.1"/>
    </source>
</evidence>
<keyword evidence="11" id="KW-1185">Reference proteome</keyword>
<feature type="binding site" evidence="8">
    <location>
        <position position="15"/>
    </location>
    <ligand>
        <name>substrate</name>
    </ligand>
</feature>
<dbReference type="KEGG" id="ras:RAS_06790"/>